<dbReference type="Pfam" id="PF13246">
    <property type="entry name" value="Cation_ATPase"/>
    <property type="match status" value="1"/>
</dbReference>
<feature type="transmembrane region" description="Helical" evidence="8">
    <location>
        <begin position="663"/>
        <end position="683"/>
    </location>
</feature>
<evidence type="ECO:0000313" key="10">
    <source>
        <dbReference type="EMBL" id="KOO35632.1"/>
    </source>
</evidence>
<keyword evidence="4" id="KW-0460">Magnesium</keyword>
<evidence type="ECO:0000256" key="4">
    <source>
        <dbReference type="ARBA" id="ARBA00022842"/>
    </source>
</evidence>
<dbReference type="InterPro" id="IPR036412">
    <property type="entry name" value="HAD-like_sf"/>
</dbReference>
<reference evidence="11" key="1">
    <citation type="journal article" date="2015" name="PLoS Genet.">
        <title>Genome Sequence and Transcriptome Analyses of Chrysochromulina tobin: Metabolic Tools for Enhanced Algal Fitness in the Prominent Order Prymnesiales (Haptophyceae).</title>
        <authorList>
            <person name="Hovde B.T."/>
            <person name="Deodato C.R."/>
            <person name="Hunsperger H.M."/>
            <person name="Ryken S.A."/>
            <person name="Yost W."/>
            <person name="Jha R.K."/>
            <person name="Patterson J."/>
            <person name="Monnat R.J. Jr."/>
            <person name="Barlow S.B."/>
            <person name="Starkenburg S.R."/>
            <person name="Cattolico R.A."/>
        </authorList>
    </citation>
    <scope>NUCLEOTIDE SEQUENCE</scope>
    <source>
        <strain evidence="11">CCMP291</strain>
    </source>
</reference>
<feature type="domain" description="P-type ATPase C-terminal" evidence="9">
    <location>
        <begin position="479"/>
        <end position="740"/>
    </location>
</feature>
<feature type="transmembrane region" description="Helical" evidence="8">
    <location>
        <begin position="638"/>
        <end position="656"/>
    </location>
</feature>
<evidence type="ECO:0000256" key="8">
    <source>
        <dbReference type="SAM" id="Phobius"/>
    </source>
</evidence>
<keyword evidence="6 8" id="KW-0472">Membrane</keyword>
<comment type="caution">
    <text evidence="10">The sequence shown here is derived from an EMBL/GenBank/DDBJ whole genome shotgun (WGS) entry which is preliminary data.</text>
</comment>
<dbReference type="PANTHER" id="PTHR24092">
    <property type="entry name" value="PROBABLE PHOSPHOLIPID-TRANSPORTING ATPASE"/>
    <property type="match status" value="1"/>
</dbReference>
<dbReference type="OrthoDB" id="377733at2759"/>
<dbReference type="SUPFAM" id="SSF81660">
    <property type="entry name" value="Metal cation-transporting ATPase, ATP-binding domain N"/>
    <property type="match status" value="1"/>
</dbReference>
<keyword evidence="11" id="KW-1185">Reference proteome</keyword>
<dbReference type="Pfam" id="PF16212">
    <property type="entry name" value="PhoLip_ATPase_C"/>
    <property type="match status" value="1"/>
</dbReference>
<dbReference type="GO" id="GO:0140326">
    <property type="term" value="F:ATPase-coupled intramembrane lipid transporter activity"/>
    <property type="evidence" value="ECO:0007669"/>
    <property type="project" value="TreeGrafter"/>
</dbReference>
<feature type="region of interest" description="Disordered" evidence="7">
    <location>
        <begin position="779"/>
        <end position="801"/>
    </location>
</feature>
<evidence type="ECO:0000256" key="2">
    <source>
        <dbReference type="ARBA" id="ARBA00022692"/>
    </source>
</evidence>
<evidence type="ECO:0000313" key="11">
    <source>
        <dbReference type="Proteomes" id="UP000037460"/>
    </source>
</evidence>
<feature type="transmembrane region" description="Helical" evidence="8">
    <location>
        <begin position="594"/>
        <end position="618"/>
    </location>
</feature>
<dbReference type="InterPro" id="IPR023214">
    <property type="entry name" value="HAD_sf"/>
</dbReference>
<evidence type="ECO:0000259" key="9">
    <source>
        <dbReference type="Pfam" id="PF16212"/>
    </source>
</evidence>
<keyword evidence="2 8" id="KW-0812">Transmembrane</keyword>
<evidence type="ECO:0000256" key="3">
    <source>
        <dbReference type="ARBA" id="ARBA00022723"/>
    </source>
</evidence>
<proteinExistence type="predicted"/>
<dbReference type="SUPFAM" id="SSF56784">
    <property type="entry name" value="HAD-like"/>
    <property type="match status" value="1"/>
</dbReference>
<keyword evidence="3" id="KW-0479">Metal-binding</keyword>
<evidence type="ECO:0000256" key="5">
    <source>
        <dbReference type="ARBA" id="ARBA00022989"/>
    </source>
</evidence>
<dbReference type="EMBL" id="JWZX01000801">
    <property type="protein sequence ID" value="KOO35632.1"/>
    <property type="molecule type" value="Genomic_DNA"/>
</dbReference>
<feature type="transmembrane region" description="Helical" evidence="8">
    <location>
        <begin position="703"/>
        <end position="726"/>
    </location>
</feature>
<evidence type="ECO:0000256" key="6">
    <source>
        <dbReference type="ARBA" id="ARBA00023136"/>
    </source>
</evidence>
<name>A0A0M0KAL4_9EUKA</name>
<dbReference type="GO" id="GO:0045332">
    <property type="term" value="P:phospholipid translocation"/>
    <property type="evidence" value="ECO:0007669"/>
    <property type="project" value="TreeGrafter"/>
</dbReference>
<evidence type="ECO:0000256" key="1">
    <source>
        <dbReference type="ARBA" id="ARBA00004141"/>
    </source>
</evidence>
<dbReference type="SUPFAM" id="SSF81665">
    <property type="entry name" value="Calcium ATPase, transmembrane domain M"/>
    <property type="match status" value="1"/>
</dbReference>
<protein>
    <submittedName>
        <fullName evidence="10">Phospholipid-translocating P-type ATPase domain-containing protein</fullName>
    </submittedName>
</protein>
<feature type="region of interest" description="Disordered" evidence="7">
    <location>
        <begin position="852"/>
        <end position="894"/>
    </location>
</feature>
<feature type="non-terminal residue" evidence="10">
    <location>
        <position position="1"/>
    </location>
</feature>
<comment type="subcellular location">
    <subcellularLocation>
        <location evidence="1">Membrane</location>
        <topology evidence="1">Multi-pass membrane protein</topology>
    </subcellularLocation>
</comment>
<dbReference type="Gene3D" id="3.40.1110.10">
    <property type="entry name" value="Calcium-transporting ATPase, cytoplasmic domain N"/>
    <property type="match status" value="1"/>
</dbReference>
<dbReference type="GO" id="GO:0016887">
    <property type="term" value="F:ATP hydrolysis activity"/>
    <property type="evidence" value="ECO:0007669"/>
    <property type="project" value="InterPro"/>
</dbReference>
<dbReference type="NCBIfam" id="TIGR01494">
    <property type="entry name" value="ATPase_P-type"/>
    <property type="match status" value="1"/>
</dbReference>
<feature type="transmembrane region" description="Helical" evidence="8">
    <location>
        <begin position="510"/>
        <end position="527"/>
    </location>
</feature>
<dbReference type="GO" id="GO:0046872">
    <property type="term" value="F:metal ion binding"/>
    <property type="evidence" value="ECO:0007669"/>
    <property type="project" value="UniProtKB-KW"/>
</dbReference>
<accession>A0A0M0KAL4</accession>
<dbReference type="InterPro" id="IPR023299">
    <property type="entry name" value="ATPase_P-typ_cyto_dom_N"/>
</dbReference>
<dbReference type="InterPro" id="IPR001757">
    <property type="entry name" value="P_typ_ATPase"/>
</dbReference>
<feature type="compositionally biased region" description="Polar residues" evidence="7">
    <location>
        <begin position="874"/>
        <end position="894"/>
    </location>
</feature>
<sequence length="894" mass="98141">EALSSPSLFDALHGSRAGAYKEFFLALAINHSVMVEEVNGKQDLAASSPDEQAFVAGAELFGFEYLSRNTFEGRLTLRDKHDGVTYDVQILDVFPYESSRKRMSMLVRLPEGLVRALGGGEAIRLYCKGADSKLMELVEETTPEEVQEELSTLLDEWGEIALRTLVWGKKEISEATYAAWHAQYEAVCASPDEIAKMKKGLPNKITSSQSELESTLILQGSTAIEDKLQQGVPELLADLRTAGIKIWMLTGDKVGTAVNIARACEILPGSAKVLEITSDEYPVLAAVRTEDLLECQRELLQLDKANEALTAPSCVTRWRAWCARSFMLPSQQRKQAEARAAARREVIGRHTAALDAKYAGLLELRTELREHIDDVLSGVAEAAAAKKAPLEYCLVIDEKAIEYCGTLMPEALAAVGDASKSVVACRARKDQKAQMLNLIKNAVPGCCCLAIGDGANDVAMIKAGHIGVGIIGKEGRECVNSADFAIGQFQFLRSLLLVHGRLNYRRFAMFLYYTFYKNIFVTMTLFFYQTLAASSITLLLPSVFNDLLNPVMLTSLPIIIYPLFDNDVPKHVSAHSPLLYTQGIARLHFTHRGMLLWVLEGIYSAALVAYLPGLLISFGRDGDVVTGQLAGGISLSELSVGALWTLCVCINVRLILENNSWSVVEFLGPFLMIAMLAVWSVIFEYVPSRQYDGSFSWPLLYNVMGTVLLSGPFWLQMLLLIVLVIAPRMLHLAYIHIYYQSPLAAPDAKDAFSRICSSPAEVASPTGISLSEINASSVASSPEELGRSPLVRQPTARRDNTSLMSRAQNTFDIDSVSQNVMLARLTTLGRHSFSTLLSEMDNEREEAAMLRGRARSDETQYALPSEPAPPRTPEQVQPRSTATPLSSVAVTADD</sequence>
<keyword evidence="5 8" id="KW-1133">Transmembrane helix</keyword>
<organism evidence="10 11">
    <name type="scientific">Chrysochromulina tobinii</name>
    <dbReference type="NCBI Taxonomy" id="1460289"/>
    <lineage>
        <taxon>Eukaryota</taxon>
        <taxon>Haptista</taxon>
        <taxon>Haptophyta</taxon>
        <taxon>Prymnesiophyceae</taxon>
        <taxon>Prymnesiales</taxon>
        <taxon>Chrysochromulinaceae</taxon>
        <taxon>Chrysochromulina</taxon>
    </lineage>
</organism>
<dbReference type="GO" id="GO:0005886">
    <property type="term" value="C:plasma membrane"/>
    <property type="evidence" value="ECO:0007669"/>
    <property type="project" value="TreeGrafter"/>
</dbReference>
<dbReference type="GO" id="GO:0005524">
    <property type="term" value="F:ATP binding"/>
    <property type="evidence" value="ECO:0007669"/>
    <property type="project" value="InterPro"/>
</dbReference>
<evidence type="ECO:0000256" key="7">
    <source>
        <dbReference type="SAM" id="MobiDB-lite"/>
    </source>
</evidence>
<dbReference type="InterPro" id="IPR032630">
    <property type="entry name" value="P_typ_ATPase_c"/>
</dbReference>
<dbReference type="InterPro" id="IPR023298">
    <property type="entry name" value="ATPase_P-typ_TM_dom_sf"/>
</dbReference>
<dbReference type="Gene3D" id="3.40.50.1000">
    <property type="entry name" value="HAD superfamily/HAD-like"/>
    <property type="match status" value="1"/>
</dbReference>
<dbReference type="Proteomes" id="UP000037460">
    <property type="component" value="Unassembled WGS sequence"/>
</dbReference>
<dbReference type="AlphaFoldDB" id="A0A0M0KAL4"/>
<gene>
    <name evidence="10" type="ORF">Ctob_016155</name>
</gene>